<sequence>MRTCNKQHLSKEEKTFEKKLKRRNVGLIMNLFGSSSLIFLTIFLVVILGLIYFWAGKEKIQTGLNSTVSYLENKLKSFIAEIKQSFNPDEMYEELMKKINTEGIQIKIDGQSHPLNADQIKELVEKILPKQTFVDMVNHYLEFGNIKLPSESIKKLIDKFPWESFDKYSIIALVVTSSLTIVNILNIIFTSRLVIGNGIIAKVGFIITSILSFNLINWIGLSVFSVNDKKE</sequence>
<evidence type="ECO:0000313" key="2">
    <source>
        <dbReference type="EMBL" id="PPE06488.1"/>
    </source>
</evidence>
<proteinExistence type="predicted"/>
<feature type="transmembrane region" description="Helical" evidence="1">
    <location>
        <begin position="200"/>
        <end position="221"/>
    </location>
</feature>
<evidence type="ECO:0000313" key="3">
    <source>
        <dbReference type="Proteomes" id="UP000239785"/>
    </source>
</evidence>
<feature type="transmembrane region" description="Helical" evidence="1">
    <location>
        <begin position="168"/>
        <end position="188"/>
    </location>
</feature>
<comment type="caution">
    <text evidence="2">The sequence shown here is derived from an EMBL/GenBank/DDBJ whole genome shotgun (WGS) entry which is preliminary data.</text>
</comment>
<accession>A0A2S5RGR3</accession>
<dbReference type="EMBL" id="PHNF01000001">
    <property type="protein sequence ID" value="PPE06488.1"/>
    <property type="molecule type" value="Genomic_DNA"/>
</dbReference>
<name>A0A2S5RGR3_9MOLU</name>
<protein>
    <submittedName>
        <fullName evidence="2">Uncharacterized protein</fullName>
    </submittedName>
</protein>
<gene>
    <name evidence="2" type="ORF">MCORR_v1c01160</name>
</gene>
<dbReference type="Proteomes" id="UP000239785">
    <property type="component" value="Unassembled WGS sequence"/>
</dbReference>
<keyword evidence="1" id="KW-0472">Membrane</keyword>
<organism evidence="2 3">
    <name type="scientific">Mesoplasma corruscae</name>
    <dbReference type="NCBI Taxonomy" id="216874"/>
    <lineage>
        <taxon>Bacteria</taxon>
        <taxon>Bacillati</taxon>
        <taxon>Mycoplasmatota</taxon>
        <taxon>Mollicutes</taxon>
        <taxon>Entomoplasmatales</taxon>
        <taxon>Entomoplasmataceae</taxon>
        <taxon>Mesoplasma</taxon>
    </lineage>
</organism>
<dbReference type="AlphaFoldDB" id="A0A2S5RGR3"/>
<feature type="transmembrane region" description="Helical" evidence="1">
    <location>
        <begin position="27"/>
        <end position="55"/>
    </location>
</feature>
<reference evidence="2 3" key="1">
    <citation type="submission" date="2017-11" db="EMBL/GenBank/DDBJ databases">
        <title>Genome sequence of Mesoplasma corruscae ELCA-2 (ATCC 49579).</title>
        <authorList>
            <person name="Lo W.-S."/>
            <person name="Kuo C.-H."/>
        </authorList>
    </citation>
    <scope>NUCLEOTIDE SEQUENCE [LARGE SCALE GENOMIC DNA]</scope>
    <source>
        <strain evidence="2 3">ELCA-2</strain>
    </source>
</reference>
<keyword evidence="3" id="KW-1185">Reference proteome</keyword>
<keyword evidence="1" id="KW-1133">Transmembrane helix</keyword>
<dbReference type="RefSeq" id="WP_104207706.1">
    <property type="nucleotide sequence ID" value="NZ_PHNF01000001.1"/>
</dbReference>
<dbReference type="OrthoDB" id="392072at2"/>
<evidence type="ECO:0000256" key="1">
    <source>
        <dbReference type="SAM" id="Phobius"/>
    </source>
</evidence>
<keyword evidence="1" id="KW-0812">Transmembrane</keyword>